<keyword evidence="1" id="KW-0547">Nucleotide-binding</keyword>
<dbReference type="OrthoDB" id="158357at2759"/>
<proteinExistence type="predicted"/>
<dbReference type="GO" id="GO:0010008">
    <property type="term" value="C:endosome membrane"/>
    <property type="evidence" value="ECO:0007669"/>
    <property type="project" value="TreeGrafter"/>
</dbReference>
<comment type="caution">
    <text evidence="3">The sequence shown here is derived from an EMBL/GenBank/DDBJ whole genome shotgun (WGS) entry which is preliminary data.</text>
</comment>
<dbReference type="SMART" id="SM00330">
    <property type="entry name" value="PIPKc"/>
    <property type="match status" value="1"/>
</dbReference>
<dbReference type="PROSITE" id="PS51455">
    <property type="entry name" value="PIPK"/>
    <property type="match status" value="1"/>
</dbReference>
<reference evidence="3 4" key="1">
    <citation type="submission" date="2016-07" db="EMBL/GenBank/DDBJ databases">
        <title>Pervasive Adenine N6-methylation of Active Genes in Fungi.</title>
        <authorList>
            <consortium name="DOE Joint Genome Institute"/>
            <person name="Mondo S.J."/>
            <person name="Dannebaum R.O."/>
            <person name="Kuo R.C."/>
            <person name="Labutti K."/>
            <person name="Haridas S."/>
            <person name="Kuo A."/>
            <person name="Salamov A."/>
            <person name="Ahrendt S.R."/>
            <person name="Lipzen A."/>
            <person name="Sullivan W."/>
            <person name="Andreopoulos W.B."/>
            <person name="Clum A."/>
            <person name="Lindquist E."/>
            <person name="Daum C."/>
            <person name="Ramamoorthy G.K."/>
            <person name="Gryganskyi A."/>
            <person name="Culley D."/>
            <person name="Magnuson J.K."/>
            <person name="James T.Y."/>
            <person name="O'Malley M.A."/>
            <person name="Stajich J.E."/>
            <person name="Spatafora J.W."/>
            <person name="Visel A."/>
            <person name="Grigoriev I.V."/>
        </authorList>
    </citation>
    <scope>NUCLEOTIDE SEQUENCE [LARGE SCALE GENOMIC DNA]</scope>
    <source>
        <strain evidence="3 4">JEL800</strain>
    </source>
</reference>
<dbReference type="PANTHER" id="PTHR45748">
    <property type="entry name" value="1-PHOSPHATIDYLINOSITOL 3-PHOSPHATE 5-KINASE-RELATED"/>
    <property type="match status" value="1"/>
</dbReference>
<sequence>MFSIRLKSNAFFDFKGIPDRRSGGNDTSNEKGESRVLWDGDWIDGGFKLSTLLSPPSKRVLMEALESDTKFLTQANTMDYSLLIGIGKDSNQIRVGIIDFIGPYTMLKMVETKGKTALRGNATVIPPENYAQRFCAGIDQYFYDVPSYWTIALDV</sequence>
<dbReference type="InterPro" id="IPR027483">
    <property type="entry name" value="PInositol-4-P-4/5-kinase_C_sf"/>
</dbReference>
<protein>
    <submittedName>
        <fullName evidence="3">SAICAR synthase-like protein</fullName>
    </submittedName>
</protein>
<dbReference type="InterPro" id="IPR002498">
    <property type="entry name" value="PInositol-4-P-4/5-kinase_core"/>
</dbReference>
<dbReference type="EMBL" id="MCGO01000016">
    <property type="protein sequence ID" value="ORY46335.1"/>
    <property type="molecule type" value="Genomic_DNA"/>
</dbReference>
<dbReference type="GO" id="GO:0005524">
    <property type="term" value="F:ATP binding"/>
    <property type="evidence" value="ECO:0007669"/>
    <property type="project" value="UniProtKB-UniRule"/>
</dbReference>
<organism evidence="3 4">
    <name type="scientific">Rhizoclosmatium globosum</name>
    <dbReference type="NCBI Taxonomy" id="329046"/>
    <lineage>
        <taxon>Eukaryota</taxon>
        <taxon>Fungi</taxon>
        <taxon>Fungi incertae sedis</taxon>
        <taxon>Chytridiomycota</taxon>
        <taxon>Chytridiomycota incertae sedis</taxon>
        <taxon>Chytridiomycetes</taxon>
        <taxon>Chytridiales</taxon>
        <taxon>Chytriomycetaceae</taxon>
        <taxon>Rhizoclosmatium</taxon>
    </lineage>
</organism>
<keyword evidence="1" id="KW-0067">ATP-binding</keyword>
<dbReference type="Proteomes" id="UP000193642">
    <property type="component" value="Unassembled WGS sequence"/>
</dbReference>
<dbReference type="STRING" id="329046.A0A1Y2CJ52"/>
<dbReference type="Pfam" id="PF01504">
    <property type="entry name" value="PIP5K"/>
    <property type="match status" value="1"/>
</dbReference>
<keyword evidence="4" id="KW-1185">Reference proteome</keyword>
<dbReference type="Gene3D" id="3.30.810.10">
    <property type="entry name" value="2-Layer Sandwich"/>
    <property type="match status" value="1"/>
</dbReference>
<evidence type="ECO:0000256" key="1">
    <source>
        <dbReference type="PROSITE-ProRule" id="PRU00781"/>
    </source>
</evidence>
<evidence type="ECO:0000259" key="2">
    <source>
        <dbReference type="PROSITE" id="PS51455"/>
    </source>
</evidence>
<dbReference type="PANTHER" id="PTHR45748:SF7">
    <property type="entry name" value="1-PHOSPHATIDYLINOSITOL 3-PHOSPHATE 5-KINASE-RELATED"/>
    <property type="match status" value="1"/>
</dbReference>
<dbReference type="GO" id="GO:0046854">
    <property type="term" value="P:phosphatidylinositol phosphate biosynthetic process"/>
    <property type="evidence" value="ECO:0007669"/>
    <property type="project" value="TreeGrafter"/>
</dbReference>
<dbReference type="GO" id="GO:0000285">
    <property type="term" value="F:1-phosphatidylinositol-3-phosphate 5-kinase activity"/>
    <property type="evidence" value="ECO:0007669"/>
    <property type="project" value="TreeGrafter"/>
</dbReference>
<gene>
    <name evidence="3" type="ORF">BCR33DRAFT_126599</name>
</gene>
<evidence type="ECO:0000313" key="3">
    <source>
        <dbReference type="EMBL" id="ORY46335.1"/>
    </source>
</evidence>
<dbReference type="GO" id="GO:0000329">
    <property type="term" value="C:fungal-type vacuole membrane"/>
    <property type="evidence" value="ECO:0007669"/>
    <property type="project" value="TreeGrafter"/>
</dbReference>
<name>A0A1Y2CJ52_9FUNG</name>
<dbReference type="AlphaFoldDB" id="A0A1Y2CJ52"/>
<accession>A0A1Y2CJ52</accession>
<keyword evidence="1" id="KW-0808">Transferase</keyword>
<feature type="domain" description="PIPK" evidence="2">
    <location>
        <begin position="1"/>
        <end position="142"/>
    </location>
</feature>
<evidence type="ECO:0000313" key="4">
    <source>
        <dbReference type="Proteomes" id="UP000193642"/>
    </source>
</evidence>
<keyword evidence="1" id="KW-0418">Kinase</keyword>
<dbReference type="SUPFAM" id="SSF56104">
    <property type="entry name" value="SAICAR synthase-like"/>
    <property type="match status" value="1"/>
</dbReference>